<dbReference type="GO" id="GO:0006801">
    <property type="term" value="P:superoxide metabolic process"/>
    <property type="evidence" value="ECO:0007669"/>
    <property type="project" value="InterPro"/>
</dbReference>
<name>A0A221UWZ8_9FLAO</name>
<dbReference type="InterPro" id="IPR036423">
    <property type="entry name" value="SOD-like_Cu/Zn_dom_sf"/>
</dbReference>
<evidence type="ECO:0000313" key="3">
    <source>
        <dbReference type="EMBL" id="ASO05773.1"/>
    </source>
</evidence>
<keyword evidence="2" id="KW-0732">Signal</keyword>
<comment type="similarity">
    <text evidence="1">Belongs to the Cu-Zn superoxide dismutase family.</text>
</comment>
<feature type="signal peptide" evidence="2">
    <location>
        <begin position="1"/>
        <end position="20"/>
    </location>
</feature>
<dbReference type="eggNOG" id="COG2032">
    <property type="taxonomic scope" value="Bacteria"/>
</dbReference>
<evidence type="ECO:0000256" key="2">
    <source>
        <dbReference type="SAM" id="SignalP"/>
    </source>
</evidence>
<proteinExistence type="inferred from homology"/>
<dbReference type="EMBL" id="CP022515">
    <property type="protein sequence ID" value="ASO05773.1"/>
    <property type="molecule type" value="Genomic_DNA"/>
</dbReference>
<dbReference type="Proteomes" id="UP000204551">
    <property type="component" value="Chromosome"/>
</dbReference>
<reference evidence="3 4" key="1">
    <citation type="submission" date="2017-07" db="EMBL/GenBank/DDBJ databases">
        <title>Genome Sequence of Arenibacter algicola Strain SMS7 Isolated from a culture of the Diatom Skeletonema marinoi.</title>
        <authorList>
            <person name="Topel M."/>
            <person name="Pinder M.I.M."/>
            <person name="Johansson O.N."/>
            <person name="Kourtchenko O."/>
            <person name="Godhe A."/>
            <person name="Clarke A.K."/>
        </authorList>
    </citation>
    <scope>NUCLEOTIDE SEQUENCE [LARGE SCALE GENOMIC DNA]</scope>
    <source>
        <strain evidence="3 4">SMS7</strain>
    </source>
</reference>
<evidence type="ECO:0000256" key="1">
    <source>
        <dbReference type="ARBA" id="ARBA00010457"/>
    </source>
</evidence>
<gene>
    <name evidence="3" type="ORF">AREALGSMS7_02325</name>
</gene>
<evidence type="ECO:0000313" key="4">
    <source>
        <dbReference type="Proteomes" id="UP000204551"/>
    </source>
</evidence>
<keyword evidence="3" id="KW-0449">Lipoprotein</keyword>
<sequence length="151" mass="16213">MKKYYFLLLLSISLVISSCGKDDDNSADPSSSVKVFTLSSVSNSKISGKVTFTKNEDGSTTILLEINGSSTDIHPAFIYFGDAGGNGEVAITLEPIDCDCESSSTIITTLDDGTPITYDQLMKFDGHIKIHQNEDHLEIIITEGNIGANAN</sequence>
<organism evidence="3 4">
    <name type="scientific">Arenibacter algicola</name>
    <dbReference type="NCBI Taxonomy" id="616991"/>
    <lineage>
        <taxon>Bacteria</taxon>
        <taxon>Pseudomonadati</taxon>
        <taxon>Bacteroidota</taxon>
        <taxon>Flavobacteriia</taxon>
        <taxon>Flavobacteriales</taxon>
        <taxon>Flavobacteriaceae</taxon>
        <taxon>Arenibacter</taxon>
    </lineage>
</organism>
<protein>
    <submittedName>
        <fullName evidence="3">Lipoprotein</fullName>
    </submittedName>
</protein>
<dbReference type="GO" id="GO:0046872">
    <property type="term" value="F:metal ion binding"/>
    <property type="evidence" value="ECO:0007669"/>
    <property type="project" value="InterPro"/>
</dbReference>
<feature type="chain" id="PRO_5012894711" evidence="2">
    <location>
        <begin position="21"/>
        <end position="151"/>
    </location>
</feature>
<dbReference type="AlphaFoldDB" id="A0A221UWZ8"/>
<dbReference type="KEGG" id="aalg:AREALGSMS7_02325"/>
<accession>A0A221UWZ8</accession>
<dbReference type="STRING" id="616991.GCA_000733925_00609"/>
<dbReference type="SUPFAM" id="SSF49329">
    <property type="entry name" value="Cu,Zn superoxide dismutase-like"/>
    <property type="match status" value="1"/>
</dbReference>
<dbReference type="PROSITE" id="PS51257">
    <property type="entry name" value="PROKAR_LIPOPROTEIN"/>
    <property type="match status" value="1"/>
</dbReference>